<organism evidence="2 3">
    <name type="scientific">Teichococcus aerophilus</name>
    <dbReference type="NCBI Taxonomy" id="1224513"/>
    <lineage>
        <taxon>Bacteria</taxon>
        <taxon>Pseudomonadati</taxon>
        <taxon>Pseudomonadota</taxon>
        <taxon>Alphaproteobacteria</taxon>
        <taxon>Acetobacterales</taxon>
        <taxon>Roseomonadaceae</taxon>
        <taxon>Roseomonas</taxon>
    </lineage>
</organism>
<accession>A0ABR7RFL5</accession>
<comment type="caution">
    <text evidence="2">The sequence shown here is derived from an EMBL/GenBank/DDBJ whole genome shotgun (WGS) entry which is preliminary data.</text>
</comment>
<evidence type="ECO:0000313" key="2">
    <source>
        <dbReference type="EMBL" id="MBC9205223.1"/>
    </source>
</evidence>
<dbReference type="InterPro" id="IPR029046">
    <property type="entry name" value="LolA/LolB/LppX"/>
</dbReference>
<keyword evidence="1" id="KW-0732">Signal</keyword>
<sequence length="252" mass="26702">MTAFGAVHAWAGAGLALVLGGAPVLAQPAPTPVLSEEADQLLRQMSAALAGAPSLALDVTSLREVELADGRTASLLTDMTIAIRRPNRLRADLRGDAVLADVYYDGRQVTVHAIPQQAYAQADAPPSIDGALALLQERLGVPLELGALLVADPHARLAPGTTGDVVSTTHVSGRLAWHLVLQSGPTAWELWIDQSGLPLPLLASVVRDGRRLLLRFDAWRVAPQIAERLFQFTPPPGTRPIPFAVRQAGDTP</sequence>
<dbReference type="Gene3D" id="2.50.20.10">
    <property type="entry name" value="Lipoprotein localisation LolA/LolB/LppX"/>
    <property type="match status" value="1"/>
</dbReference>
<name>A0ABR7RFL5_9PROT</name>
<dbReference type="Pfam" id="PF09865">
    <property type="entry name" value="DUF2092"/>
    <property type="match status" value="1"/>
</dbReference>
<dbReference type="SUPFAM" id="SSF89392">
    <property type="entry name" value="Prokaryotic lipoproteins and lipoprotein localization factors"/>
    <property type="match status" value="1"/>
</dbReference>
<protein>
    <submittedName>
        <fullName evidence="2">DUF2092 domain-containing protein</fullName>
    </submittedName>
</protein>
<dbReference type="EMBL" id="JACTVA010000001">
    <property type="protein sequence ID" value="MBC9205223.1"/>
    <property type="molecule type" value="Genomic_DNA"/>
</dbReference>
<keyword evidence="3" id="KW-1185">Reference proteome</keyword>
<evidence type="ECO:0000313" key="3">
    <source>
        <dbReference type="Proteomes" id="UP000626026"/>
    </source>
</evidence>
<dbReference type="InterPro" id="IPR019207">
    <property type="entry name" value="DUF2092"/>
</dbReference>
<reference evidence="2 3" key="1">
    <citation type="journal article" date="2013" name="Int. J. Syst. Evol. Microbiol.">
        <title>Roseomonas aerophila sp. nov., isolated from air.</title>
        <authorList>
            <person name="Kim S.J."/>
            <person name="Weon H.Y."/>
            <person name="Ahn J.H."/>
            <person name="Hong S.B."/>
            <person name="Seok S.J."/>
            <person name="Whang K.S."/>
            <person name="Kwon S.W."/>
        </authorList>
    </citation>
    <scope>NUCLEOTIDE SEQUENCE [LARGE SCALE GENOMIC DNA]</scope>
    <source>
        <strain evidence="2 3">NBRC 108923</strain>
    </source>
</reference>
<dbReference type="RefSeq" id="WP_187782409.1">
    <property type="nucleotide sequence ID" value="NZ_JACTVA010000001.1"/>
</dbReference>
<dbReference type="Proteomes" id="UP000626026">
    <property type="component" value="Unassembled WGS sequence"/>
</dbReference>
<evidence type="ECO:0000256" key="1">
    <source>
        <dbReference type="ARBA" id="ARBA00022729"/>
    </source>
</evidence>
<gene>
    <name evidence="2" type="ORF">IBL26_00130</name>
</gene>
<proteinExistence type="predicted"/>